<accession>A0A1I0ZVK9</accession>
<evidence type="ECO:0000256" key="4">
    <source>
        <dbReference type="SAM" id="Phobius"/>
    </source>
</evidence>
<comment type="similarity">
    <text evidence="3">Belongs to the peptidase M24B family.</text>
</comment>
<evidence type="ECO:0000256" key="2">
    <source>
        <dbReference type="ARBA" id="ARBA00022801"/>
    </source>
</evidence>
<keyword evidence="2" id="KW-0378">Hydrolase</keyword>
<keyword evidence="4" id="KW-1133">Transmembrane helix</keyword>
<dbReference type="GO" id="GO:0016787">
    <property type="term" value="F:hydrolase activity"/>
    <property type="evidence" value="ECO:0007669"/>
    <property type="project" value="UniProtKB-KW"/>
</dbReference>
<sequence length="358" mass="40850">MYEKRIERTMEKLEDMGLSQMLIVDPMSIFYFTGVYISPFERFFGLYISKDKENVLFLNKLFTIPDNIEIKKVWYTDTDPVTDIISEYIDKDKVLGVDKELKARFLLPLMEKNHAKGFVNSSIAVDITRGIKDREEIEKMRLASKINDEAMAQFKGLIHENVTEKEVADKMLDIYLKLGADGYSFTPIVSFGANAADPHHEPDDTVLKEGDCVLFDVGCIKDGYCSDMTRTFYYKKVNDHAKKIYELVQKANEEAEKIIAPGKEIHILDDTARKIISDAGYGPQFNHRLGHFIGLAEHEYGDVSSTNDWELKAGMIFSIEPGIYLEKDTGVRIEDLVLVTPDGVERLNNYPKDLEIIG</sequence>
<gene>
    <name evidence="7" type="ORF">SAMN05216249_11818</name>
</gene>
<dbReference type="InterPro" id="IPR000994">
    <property type="entry name" value="Pept_M24"/>
</dbReference>
<evidence type="ECO:0000259" key="5">
    <source>
        <dbReference type="Pfam" id="PF00557"/>
    </source>
</evidence>
<keyword evidence="1 3" id="KW-0479">Metal-binding</keyword>
<dbReference type="SUPFAM" id="SSF55920">
    <property type="entry name" value="Creatinase/aminopeptidase"/>
    <property type="match status" value="1"/>
</dbReference>
<reference evidence="7 8" key="1">
    <citation type="submission" date="2016-10" db="EMBL/GenBank/DDBJ databases">
        <authorList>
            <person name="de Groot N.N."/>
        </authorList>
    </citation>
    <scope>NUCLEOTIDE SEQUENCE [LARGE SCALE GENOMIC DNA]</scope>
    <source>
        <strain evidence="7 8">DSM 5522</strain>
    </source>
</reference>
<feature type="transmembrane region" description="Helical" evidence="4">
    <location>
        <begin position="21"/>
        <end position="40"/>
    </location>
</feature>
<dbReference type="AlphaFoldDB" id="A0A1I0ZVK9"/>
<dbReference type="STRING" id="1120918.SAMN05216249_11818"/>
<dbReference type="Gene3D" id="3.40.350.10">
    <property type="entry name" value="Creatinase/prolidase N-terminal domain"/>
    <property type="match status" value="1"/>
</dbReference>
<evidence type="ECO:0000313" key="7">
    <source>
        <dbReference type="EMBL" id="SFB29785.1"/>
    </source>
</evidence>
<keyword evidence="4" id="KW-0812">Transmembrane</keyword>
<dbReference type="InterPro" id="IPR036005">
    <property type="entry name" value="Creatinase/aminopeptidase-like"/>
</dbReference>
<dbReference type="GO" id="GO:0046872">
    <property type="term" value="F:metal ion binding"/>
    <property type="evidence" value="ECO:0007669"/>
    <property type="project" value="UniProtKB-KW"/>
</dbReference>
<dbReference type="EMBL" id="FOJY01000018">
    <property type="protein sequence ID" value="SFB29785.1"/>
    <property type="molecule type" value="Genomic_DNA"/>
</dbReference>
<feature type="domain" description="Peptidase M24" evidence="5">
    <location>
        <begin position="138"/>
        <end position="341"/>
    </location>
</feature>
<feature type="domain" description="Creatinase N-terminal" evidence="6">
    <location>
        <begin position="5"/>
        <end position="129"/>
    </location>
</feature>
<dbReference type="InterPro" id="IPR001131">
    <property type="entry name" value="Peptidase_M24B_aminopep-P_CS"/>
</dbReference>
<dbReference type="SUPFAM" id="SSF53092">
    <property type="entry name" value="Creatinase/prolidase N-terminal domain"/>
    <property type="match status" value="1"/>
</dbReference>
<name>A0A1I0ZVK9_9FIRM</name>
<dbReference type="RefSeq" id="WP_092873794.1">
    <property type="nucleotide sequence ID" value="NZ_FOJY01000018.1"/>
</dbReference>
<dbReference type="PANTHER" id="PTHR46112">
    <property type="entry name" value="AMINOPEPTIDASE"/>
    <property type="match status" value="1"/>
</dbReference>
<keyword evidence="8" id="KW-1185">Reference proteome</keyword>
<dbReference type="InterPro" id="IPR050659">
    <property type="entry name" value="Peptidase_M24B"/>
</dbReference>
<dbReference type="Pfam" id="PF00557">
    <property type="entry name" value="Peptidase_M24"/>
    <property type="match status" value="1"/>
</dbReference>
<dbReference type="InterPro" id="IPR029149">
    <property type="entry name" value="Creatin/AminoP/Spt16_N"/>
</dbReference>
<evidence type="ECO:0000313" key="8">
    <source>
        <dbReference type="Proteomes" id="UP000198838"/>
    </source>
</evidence>
<dbReference type="PROSITE" id="PS00491">
    <property type="entry name" value="PROLINE_PEPTIDASE"/>
    <property type="match status" value="1"/>
</dbReference>
<dbReference type="Pfam" id="PF01321">
    <property type="entry name" value="Creatinase_N"/>
    <property type="match status" value="1"/>
</dbReference>
<evidence type="ECO:0000256" key="1">
    <source>
        <dbReference type="ARBA" id="ARBA00022723"/>
    </source>
</evidence>
<organism evidence="7 8">
    <name type="scientific">Acetitomaculum ruminis DSM 5522</name>
    <dbReference type="NCBI Taxonomy" id="1120918"/>
    <lineage>
        <taxon>Bacteria</taxon>
        <taxon>Bacillati</taxon>
        <taxon>Bacillota</taxon>
        <taxon>Clostridia</taxon>
        <taxon>Lachnospirales</taxon>
        <taxon>Lachnospiraceae</taxon>
        <taxon>Acetitomaculum</taxon>
    </lineage>
</organism>
<proteinExistence type="inferred from homology"/>
<dbReference type="InterPro" id="IPR000587">
    <property type="entry name" value="Creatinase_N"/>
</dbReference>
<dbReference type="Proteomes" id="UP000198838">
    <property type="component" value="Unassembled WGS sequence"/>
</dbReference>
<keyword evidence="4" id="KW-0472">Membrane</keyword>
<evidence type="ECO:0000256" key="3">
    <source>
        <dbReference type="RuleBase" id="RU000590"/>
    </source>
</evidence>
<dbReference type="PANTHER" id="PTHR46112:SF3">
    <property type="entry name" value="AMINOPEPTIDASE YPDF"/>
    <property type="match status" value="1"/>
</dbReference>
<evidence type="ECO:0000259" key="6">
    <source>
        <dbReference type="Pfam" id="PF01321"/>
    </source>
</evidence>
<dbReference type="OrthoDB" id="9806388at2"/>
<protein>
    <submittedName>
        <fullName evidence="7">Xaa-Pro dipeptidase</fullName>
    </submittedName>
</protein>
<dbReference type="Gene3D" id="3.90.230.10">
    <property type="entry name" value="Creatinase/methionine aminopeptidase superfamily"/>
    <property type="match status" value="1"/>
</dbReference>
<dbReference type="CDD" id="cd01092">
    <property type="entry name" value="APP-like"/>
    <property type="match status" value="1"/>
</dbReference>